<comment type="caution">
    <text evidence="2">The sequence shown here is derived from an EMBL/GenBank/DDBJ whole genome shotgun (WGS) entry which is preliminary data.</text>
</comment>
<feature type="region of interest" description="Disordered" evidence="1">
    <location>
        <begin position="106"/>
        <end position="126"/>
    </location>
</feature>
<evidence type="ECO:0000313" key="3">
    <source>
        <dbReference type="Proteomes" id="UP001165289"/>
    </source>
</evidence>
<evidence type="ECO:0000313" key="2">
    <source>
        <dbReference type="EMBL" id="KAI6657116.1"/>
    </source>
</evidence>
<proteinExistence type="predicted"/>
<reference evidence="2 3" key="1">
    <citation type="journal article" date="2023" name="BMC Biol.">
        <title>The compact genome of the sponge Oopsacas minuta (Hexactinellida) is lacking key metazoan core genes.</title>
        <authorList>
            <person name="Santini S."/>
            <person name="Schenkelaars Q."/>
            <person name="Jourda C."/>
            <person name="Duchesne M."/>
            <person name="Belahbib H."/>
            <person name="Rocher C."/>
            <person name="Selva M."/>
            <person name="Riesgo A."/>
            <person name="Vervoort M."/>
            <person name="Leys S.P."/>
            <person name="Kodjabachian L."/>
            <person name="Le Bivic A."/>
            <person name="Borchiellini C."/>
            <person name="Claverie J.M."/>
            <person name="Renard E."/>
        </authorList>
    </citation>
    <scope>NUCLEOTIDE SEQUENCE [LARGE SCALE GENOMIC DNA]</scope>
    <source>
        <strain evidence="2">SPO-2</strain>
    </source>
</reference>
<evidence type="ECO:0000256" key="1">
    <source>
        <dbReference type="SAM" id="MobiDB-lite"/>
    </source>
</evidence>
<keyword evidence="3" id="KW-1185">Reference proteome</keyword>
<name>A0AAV7K9Y1_9METZ</name>
<dbReference type="Proteomes" id="UP001165289">
    <property type="component" value="Unassembled WGS sequence"/>
</dbReference>
<gene>
    <name evidence="2" type="ORF">LOD99_15902</name>
</gene>
<protein>
    <submittedName>
        <fullName evidence="2">Uncharacterized protein</fullName>
    </submittedName>
</protein>
<dbReference type="EMBL" id="JAKMXF010000122">
    <property type="protein sequence ID" value="KAI6657116.1"/>
    <property type="molecule type" value="Genomic_DNA"/>
</dbReference>
<sequence length="126" mass="13706">MEIVKENGASDVRMVIRADDSPDLRRYNAPTAPEIDVIMPGGGYTEGLATRDMVLNASSELLSLNGCKFNQIMLRIEPYSGLSDALSAGDMNHGKFGRRLILPSAKDGLSHRPTKLKPRVPNIEGP</sequence>
<accession>A0AAV7K9Y1</accession>
<organism evidence="2 3">
    <name type="scientific">Oopsacas minuta</name>
    <dbReference type="NCBI Taxonomy" id="111878"/>
    <lineage>
        <taxon>Eukaryota</taxon>
        <taxon>Metazoa</taxon>
        <taxon>Porifera</taxon>
        <taxon>Hexactinellida</taxon>
        <taxon>Hexasterophora</taxon>
        <taxon>Lyssacinosida</taxon>
        <taxon>Leucopsacidae</taxon>
        <taxon>Oopsacas</taxon>
    </lineage>
</organism>
<dbReference type="AlphaFoldDB" id="A0AAV7K9Y1"/>